<dbReference type="STRING" id="1257118.L8HIP4"/>
<dbReference type="GeneID" id="14926532"/>
<dbReference type="EMBL" id="KB007805">
    <property type="protein sequence ID" value="ELR25474.1"/>
    <property type="molecule type" value="Genomic_DNA"/>
</dbReference>
<dbReference type="InterPro" id="IPR006148">
    <property type="entry name" value="Glc/Gal-6P_isomerase"/>
</dbReference>
<comment type="catalytic activity">
    <reaction evidence="2">
        <text>6-phospho-D-glucono-1,5-lactone + H2O = 6-phospho-D-gluconate + H(+)</text>
        <dbReference type="Rhea" id="RHEA:12556"/>
        <dbReference type="ChEBI" id="CHEBI:15377"/>
        <dbReference type="ChEBI" id="CHEBI:15378"/>
        <dbReference type="ChEBI" id="CHEBI:57955"/>
        <dbReference type="ChEBI" id="CHEBI:58759"/>
        <dbReference type="EC" id="3.1.1.31"/>
    </reaction>
</comment>
<dbReference type="Gene3D" id="3.40.50.1360">
    <property type="match status" value="1"/>
</dbReference>
<proteinExistence type="inferred from homology"/>
<comment type="function">
    <text evidence="2">Hydrolysis of 6-phosphogluconolactone to 6-phosphogluconate.</text>
</comment>
<evidence type="ECO:0000256" key="1">
    <source>
        <dbReference type="ARBA" id="ARBA00010662"/>
    </source>
</evidence>
<dbReference type="NCBIfam" id="TIGR01198">
    <property type="entry name" value="pgl"/>
    <property type="match status" value="1"/>
</dbReference>
<name>L8HIP4_ACACF</name>
<dbReference type="GO" id="GO:0017057">
    <property type="term" value="F:6-phosphogluconolactonase activity"/>
    <property type="evidence" value="ECO:0007669"/>
    <property type="project" value="UniProtKB-UniRule"/>
</dbReference>
<evidence type="ECO:0000256" key="2">
    <source>
        <dbReference type="RuleBase" id="RU365095"/>
    </source>
</evidence>
<dbReference type="KEGG" id="acan:ACA1_295600"/>
<dbReference type="GO" id="GO:0005975">
    <property type="term" value="P:carbohydrate metabolic process"/>
    <property type="evidence" value="ECO:0007669"/>
    <property type="project" value="UniProtKB-UniRule"/>
</dbReference>
<keyword evidence="5" id="KW-1185">Reference proteome</keyword>
<dbReference type="CDD" id="cd01400">
    <property type="entry name" value="6PGL"/>
    <property type="match status" value="1"/>
</dbReference>
<dbReference type="InterPro" id="IPR039104">
    <property type="entry name" value="6PGL"/>
</dbReference>
<evidence type="ECO:0000313" key="5">
    <source>
        <dbReference type="Proteomes" id="UP000011083"/>
    </source>
</evidence>
<dbReference type="EC" id="3.1.1.31" evidence="2"/>
<feature type="domain" description="Glucosamine/galactosamine-6-phosphate isomerase" evidence="3">
    <location>
        <begin position="16"/>
        <end position="180"/>
    </location>
</feature>
<dbReference type="Proteomes" id="UP000011083">
    <property type="component" value="Unassembled WGS sequence"/>
</dbReference>
<sequence length="199" mass="22275">MDRTGVTKPHVYLRESIDWARWEVFFADERYVGLDDKESNYHACNEELFRHVPIPADHIHTIDVSAKVESKLGRGGKALPQFDLILLGMGPDGHTCSLFPFHALLKEDQLLVAPISDSPKPPPERITFTLPLVNAARNVAFVVTGDAKKNVLFNILEGKEEKEGELPSKHVWPTEGGLYWFVDQPAASLLQVYVASCNL</sequence>
<dbReference type="SUPFAM" id="SSF100950">
    <property type="entry name" value="NagB/RpiA/CoA transferase-like"/>
    <property type="match status" value="1"/>
</dbReference>
<dbReference type="UniPathway" id="UPA00115">
    <property type="reaction ID" value="UER00409"/>
</dbReference>
<dbReference type="GO" id="GO:0006098">
    <property type="term" value="P:pentose-phosphate shunt"/>
    <property type="evidence" value="ECO:0007669"/>
    <property type="project" value="UniProtKB-UniPathway"/>
</dbReference>
<dbReference type="Pfam" id="PF01182">
    <property type="entry name" value="Glucosamine_iso"/>
    <property type="match status" value="1"/>
</dbReference>
<keyword evidence="2" id="KW-0378">Hydrolase</keyword>
<comment type="similarity">
    <text evidence="1 2">Belongs to the glucosamine/galactosamine-6-phosphate isomerase family. 6-phosphogluconolactonase subfamily.</text>
</comment>
<gene>
    <name evidence="4" type="ORF">ACA1_295600</name>
</gene>
<organism evidence="4 5">
    <name type="scientific">Acanthamoeba castellanii (strain ATCC 30010 / Neff)</name>
    <dbReference type="NCBI Taxonomy" id="1257118"/>
    <lineage>
        <taxon>Eukaryota</taxon>
        <taxon>Amoebozoa</taxon>
        <taxon>Discosea</taxon>
        <taxon>Longamoebia</taxon>
        <taxon>Centramoebida</taxon>
        <taxon>Acanthamoebidae</taxon>
        <taxon>Acanthamoeba</taxon>
    </lineage>
</organism>
<evidence type="ECO:0000313" key="4">
    <source>
        <dbReference type="EMBL" id="ELR25474.1"/>
    </source>
</evidence>
<comment type="pathway">
    <text evidence="2">Carbohydrate degradation; pentose phosphate pathway; D-ribulose 5-phosphate from D-glucose 6-phosphate (oxidative stage): step 2/3.</text>
</comment>
<dbReference type="VEuPathDB" id="AmoebaDB:ACA1_295600"/>
<reference evidence="4 5" key="1">
    <citation type="journal article" date="2013" name="Genome Biol.">
        <title>Genome of Acanthamoeba castellanii highlights extensive lateral gene transfer and early evolution of tyrosine kinase signaling.</title>
        <authorList>
            <person name="Clarke M."/>
            <person name="Lohan A.J."/>
            <person name="Liu B."/>
            <person name="Lagkouvardos I."/>
            <person name="Roy S."/>
            <person name="Zafar N."/>
            <person name="Bertelli C."/>
            <person name="Schilde C."/>
            <person name="Kianianmomeni A."/>
            <person name="Burglin T.R."/>
            <person name="Frech C."/>
            <person name="Turcotte B."/>
            <person name="Kopec K.O."/>
            <person name="Synnott J.M."/>
            <person name="Choo C."/>
            <person name="Paponov I."/>
            <person name="Finkler A."/>
            <person name="Soon Heng Tan C."/>
            <person name="Hutchins A.P."/>
            <person name="Weinmeier T."/>
            <person name="Rattei T."/>
            <person name="Chu J.S."/>
            <person name="Gimenez G."/>
            <person name="Irimia M."/>
            <person name="Rigden D.J."/>
            <person name="Fitzpatrick D.A."/>
            <person name="Lorenzo-Morales J."/>
            <person name="Bateman A."/>
            <person name="Chiu C.H."/>
            <person name="Tang P."/>
            <person name="Hegemann P."/>
            <person name="Fromm H."/>
            <person name="Raoult D."/>
            <person name="Greub G."/>
            <person name="Miranda-Saavedra D."/>
            <person name="Chen N."/>
            <person name="Nash P."/>
            <person name="Ginger M.L."/>
            <person name="Horn M."/>
            <person name="Schaap P."/>
            <person name="Caler L."/>
            <person name="Loftus B."/>
        </authorList>
    </citation>
    <scope>NUCLEOTIDE SEQUENCE [LARGE SCALE GENOMIC DNA]</scope>
    <source>
        <strain evidence="4 5">Neff</strain>
    </source>
</reference>
<dbReference type="RefSeq" id="XP_004368229.1">
    <property type="nucleotide sequence ID" value="XM_004368172.1"/>
</dbReference>
<dbReference type="PANTHER" id="PTHR11054:SF0">
    <property type="entry name" value="6-PHOSPHOGLUCONOLACTONASE"/>
    <property type="match status" value="1"/>
</dbReference>
<dbReference type="OrthoDB" id="432544at2759"/>
<accession>L8HIP4</accession>
<dbReference type="InterPro" id="IPR037171">
    <property type="entry name" value="NagB/RpiA_transferase-like"/>
</dbReference>
<dbReference type="PANTHER" id="PTHR11054">
    <property type="entry name" value="6-PHOSPHOGLUCONOLACTONASE"/>
    <property type="match status" value="1"/>
</dbReference>
<dbReference type="AlphaFoldDB" id="L8HIP4"/>
<protein>
    <recommendedName>
        <fullName evidence="2">6-phosphogluconolactonase</fullName>
        <shortName evidence="2">6PGL</shortName>
        <ecNumber evidence="2">3.1.1.31</ecNumber>
    </recommendedName>
</protein>
<dbReference type="InterPro" id="IPR005900">
    <property type="entry name" value="6-phosphogluconolactonase_DevB"/>
</dbReference>
<evidence type="ECO:0000259" key="3">
    <source>
        <dbReference type="Pfam" id="PF01182"/>
    </source>
</evidence>